<keyword evidence="2 6" id="KW-0808">Transferase</keyword>
<dbReference type="Proteomes" id="UP000231846">
    <property type="component" value="Unassembled WGS sequence"/>
</dbReference>
<dbReference type="GO" id="GO:0005829">
    <property type="term" value="C:cytosol"/>
    <property type="evidence" value="ECO:0007669"/>
    <property type="project" value="TreeGrafter"/>
</dbReference>
<evidence type="ECO:0000256" key="1">
    <source>
        <dbReference type="ARBA" id="ARBA00007274"/>
    </source>
</evidence>
<proteinExistence type="inferred from homology"/>
<dbReference type="InterPro" id="IPR000182">
    <property type="entry name" value="GNAT_dom"/>
</dbReference>
<sequence length="525" mass="59735">MYQIYNESVNAMSNAINYKIRPLRQEETFLLREFLYEAIFIPKGIETPSKEVINAPELKLYIENFGTKKDDFCLVADCAGKVIGAVWVRIMNDYGHIDNQTPSLSISLYKEYRNKGIGSHLMNEMLASLKDKGYNRVSLSVQKANYAVNMYLKLGFKIIKETLEEFLMVNELNKKMSNYQHFLSGEYCNYLDAEVLVMINRTKGYLSVLNDIKTAENEKKEILSKMLGNIGNHSSVGQNFTCQCGKHIFIGEQTIINKNCTMMDENQIHIGDRVLVAPNVQFYTATHPINFDERFVENWNEDSGELFFRTKALPITVEDNAWIGGGSIILAGVTIGKGSVIGAGSVVTKSIPENCLAAGNPCKVIRWLSPQYRLLPLEEKDIPEMQELFRSTVLNVNIRHYTQEEVEDWASCGDSVEHLKELLSHNHFIGAFDEAGRMVGFSSMNKDGYLHSMFVHKDWQGKGVATQLLSEVERIAKQLEVAEITSEVSLTARPFFEKKGYEIVKIQKYRANKLELTNFVMRKLL</sequence>
<keyword evidence="4 6" id="KW-0012">Acyltransferase</keyword>
<dbReference type="Pfam" id="PF00583">
    <property type="entry name" value="Acetyltransf_1"/>
    <property type="match status" value="1"/>
</dbReference>
<dbReference type="AlphaFoldDB" id="A0A2M9V5H0"/>
<feature type="domain" description="N-acetyltransferase" evidence="5">
    <location>
        <begin position="18"/>
        <end position="173"/>
    </location>
</feature>
<accession>A0A2M9V5H0</accession>
<dbReference type="PANTHER" id="PTHR23416">
    <property type="entry name" value="SIALIC ACID SYNTHASE-RELATED"/>
    <property type="match status" value="1"/>
</dbReference>
<dbReference type="Pfam" id="PF00132">
    <property type="entry name" value="Hexapep"/>
    <property type="match status" value="1"/>
</dbReference>
<dbReference type="SUPFAM" id="SSF51161">
    <property type="entry name" value="Trimeric LpxA-like enzymes"/>
    <property type="match status" value="1"/>
</dbReference>
<dbReference type="EMBL" id="PDCW01000020">
    <property type="protein sequence ID" value="PJY73868.1"/>
    <property type="molecule type" value="Genomic_DNA"/>
</dbReference>
<dbReference type="CDD" id="cd03357">
    <property type="entry name" value="LbH_MAT_GAT"/>
    <property type="match status" value="1"/>
</dbReference>
<evidence type="ECO:0000313" key="6">
    <source>
        <dbReference type="EMBL" id="PJY73868.1"/>
    </source>
</evidence>
<dbReference type="InterPro" id="IPR018357">
    <property type="entry name" value="Hexapep_transf_CS"/>
</dbReference>
<evidence type="ECO:0000256" key="3">
    <source>
        <dbReference type="ARBA" id="ARBA00022737"/>
    </source>
</evidence>
<dbReference type="PROSITE" id="PS51186">
    <property type="entry name" value="GNAT"/>
    <property type="match status" value="2"/>
</dbReference>
<dbReference type="InterPro" id="IPR016181">
    <property type="entry name" value="Acyl_CoA_acyltransferase"/>
</dbReference>
<keyword evidence="3" id="KW-0677">Repeat</keyword>
<evidence type="ECO:0000256" key="2">
    <source>
        <dbReference type="ARBA" id="ARBA00022679"/>
    </source>
</evidence>
<dbReference type="InterPro" id="IPR011004">
    <property type="entry name" value="Trimer_LpxA-like_sf"/>
</dbReference>
<dbReference type="InterPro" id="IPR001451">
    <property type="entry name" value="Hexapep"/>
</dbReference>
<dbReference type="PROSITE" id="PS00101">
    <property type="entry name" value="HEXAPEP_TRANSFERASES"/>
    <property type="match status" value="1"/>
</dbReference>
<dbReference type="EC" id="2.3.1.-" evidence="6"/>
<dbReference type="GO" id="GO:0008374">
    <property type="term" value="F:O-acyltransferase activity"/>
    <property type="evidence" value="ECO:0007669"/>
    <property type="project" value="TreeGrafter"/>
</dbReference>
<dbReference type="Gene3D" id="2.160.10.10">
    <property type="entry name" value="Hexapeptide repeat proteins"/>
    <property type="match status" value="1"/>
</dbReference>
<evidence type="ECO:0000259" key="5">
    <source>
        <dbReference type="PROSITE" id="PS51186"/>
    </source>
</evidence>
<reference evidence="6 7" key="1">
    <citation type="journal article" date="2017" name="MBio">
        <title>Gut Symbiont Bacteroides fragilis Secretes a Eukaryotic-Like Ubiquitin Protein That Mediates Intraspecies Antagonism.</title>
        <authorList>
            <person name="Chatzidaki-Livanis M."/>
            <person name="Coyne M.J."/>
            <person name="Roelofs K.G."/>
            <person name="Gentyala R.R."/>
            <person name="Caldwell J.M."/>
            <person name="Comstock L.E."/>
        </authorList>
    </citation>
    <scope>NUCLEOTIDE SEQUENCE [LARGE SCALE GENOMIC DNA]</scope>
    <source>
        <strain evidence="6 7">12905</strain>
    </source>
</reference>
<organism evidence="6 7">
    <name type="scientific">Bacteroides fragilis</name>
    <dbReference type="NCBI Taxonomy" id="817"/>
    <lineage>
        <taxon>Bacteria</taxon>
        <taxon>Pseudomonadati</taxon>
        <taxon>Bacteroidota</taxon>
        <taxon>Bacteroidia</taxon>
        <taxon>Bacteroidales</taxon>
        <taxon>Bacteroidaceae</taxon>
        <taxon>Bacteroides</taxon>
    </lineage>
</organism>
<dbReference type="Pfam" id="PF13673">
    <property type="entry name" value="Acetyltransf_10"/>
    <property type="match status" value="1"/>
</dbReference>
<dbReference type="PANTHER" id="PTHR23416:SF23">
    <property type="entry name" value="ACETYLTRANSFERASE C18B11.09C-RELATED"/>
    <property type="match status" value="1"/>
</dbReference>
<dbReference type="InterPro" id="IPR051159">
    <property type="entry name" value="Hexapeptide_acetyltransf"/>
</dbReference>
<feature type="domain" description="N-acetyltransferase" evidence="5">
    <location>
        <begin position="372"/>
        <end position="525"/>
    </location>
</feature>
<dbReference type="SUPFAM" id="SSF55729">
    <property type="entry name" value="Acyl-CoA N-acyltransferases (Nat)"/>
    <property type="match status" value="2"/>
</dbReference>
<name>A0A2M9V5H0_BACFG</name>
<dbReference type="Gene3D" id="3.40.630.30">
    <property type="match status" value="2"/>
</dbReference>
<evidence type="ECO:0000256" key="4">
    <source>
        <dbReference type="ARBA" id="ARBA00023315"/>
    </source>
</evidence>
<protein>
    <submittedName>
        <fullName evidence="6">Putative acetyltransferase</fullName>
        <ecNumber evidence="6">2.3.1.-</ecNumber>
    </submittedName>
</protein>
<comment type="caution">
    <text evidence="6">The sequence shown here is derived from an EMBL/GenBank/DDBJ whole genome shotgun (WGS) entry which is preliminary data.</text>
</comment>
<comment type="similarity">
    <text evidence="1">Belongs to the transferase hexapeptide repeat family.</text>
</comment>
<evidence type="ECO:0000313" key="7">
    <source>
        <dbReference type="Proteomes" id="UP000231846"/>
    </source>
</evidence>
<gene>
    <name evidence="6" type="ORF">CQW34_02831</name>
</gene>
<dbReference type="CDD" id="cd04301">
    <property type="entry name" value="NAT_SF"/>
    <property type="match status" value="2"/>
</dbReference>